<organism evidence="3 4">
    <name type="scientific">Marinitenerispora sediminis</name>
    <dbReference type="NCBI Taxonomy" id="1931232"/>
    <lineage>
        <taxon>Bacteria</taxon>
        <taxon>Bacillati</taxon>
        <taxon>Actinomycetota</taxon>
        <taxon>Actinomycetes</taxon>
        <taxon>Streptosporangiales</taxon>
        <taxon>Nocardiopsidaceae</taxon>
        <taxon>Marinitenerispora</taxon>
    </lineage>
</organism>
<gene>
    <name evidence="3" type="ORF">DEF24_20700</name>
</gene>
<keyword evidence="4" id="KW-1185">Reference proteome</keyword>
<name>A0A368T0R6_9ACTN</name>
<keyword evidence="2" id="KW-0472">Membrane</keyword>
<evidence type="ECO:0000256" key="2">
    <source>
        <dbReference type="SAM" id="Phobius"/>
    </source>
</evidence>
<dbReference type="Proteomes" id="UP000253318">
    <property type="component" value="Unassembled WGS sequence"/>
</dbReference>
<feature type="compositionally biased region" description="Low complexity" evidence="1">
    <location>
        <begin position="171"/>
        <end position="184"/>
    </location>
</feature>
<dbReference type="RefSeq" id="WP_114396740.1">
    <property type="nucleotide sequence ID" value="NZ_QEIM01000017.1"/>
</dbReference>
<accession>A0A368T0R6</accession>
<feature type="region of interest" description="Disordered" evidence="1">
    <location>
        <begin position="65"/>
        <end position="226"/>
    </location>
</feature>
<sequence length="363" mass="37814">MEIAELVLEYIRVLVWPVVVVVLAFLLRDRLRELLTRMTSAEALGARAEFAVSAALADQAIDGLARSGDDGSGGSWSAVPGPGPVTPEPEGPSAGLPLPPLPAEFPWDAGAERYGVPTAPARERPWEGGPEPARTAPQSAPLPDSPSPGADERSGGGEPGWLTGSGPVHDGAPAAKPRPAGPARVQPADPRNGTGAARTASAAWPEEDRPPAAVEPPPARREPPDQSVLARHVVGLRAALRPLVAAGAAIESARSVDRGDPGQRILDCFDRVEDGLAEAARRLPVPDRRHLGAAEALLSHLDRARPGTPAGHLVGLYRQLGRQASMVRTGAYPPTERDAAAFARRALLLLSDARAELPAVPPG</sequence>
<evidence type="ECO:0000256" key="1">
    <source>
        <dbReference type="SAM" id="MobiDB-lite"/>
    </source>
</evidence>
<evidence type="ECO:0000313" key="4">
    <source>
        <dbReference type="Proteomes" id="UP000253318"/>
    </source>
</evidence>
<feature type="compositionally biased region" description="Pro residues" evidence="1">
    <location>
        <begin position="81"/>
        <end position="90"/>
    </location>
</feature>
<keyword evidence="2" id="KW-0812">Transmembrane</keyword>
<dbReference type="AlphaFoldDB" id="A0A368T0R6"/>
<protein>
    <submittedName>
        <fullName evidence="3">Uncharacterized protein</fullName>
    </submittedName>
</protein>
<keyword evidence="2" id="KW-1133">Transmembrane helix</keyword>
<evidence type="ECO:0000313" key="3">
    <source>
        <dbReference type="EMBL" id="RCV53408.1"/>
    </source>
</evidence>
<reference evidence="3 4" key="1">
    <citation type="submission" date="2018-04" db="EMBL/GenBank/DDBJ databases">
        <title>Novel actinobacteria from marine sediment.</title>
        <authorList>
            <person name="Ng Z.Y."/>
            <person name="Tan G.Y.A."/>
        </authorList>
    </citation>
    <scope>NUCLEOTIDE SEQUENCE [LARGE SCALE GENOMIC DNA]</scope>
    <source>
        <strain evidence="3 4">TPS81</strain>
    </source>
</reference>
<dbReference type="EMBL" id="QEIN01000194">
    <property type="protein sequence ID" value="RCV53408.1"/>
    <property type="molecule type" value="Genomic_DNA"/>
</dbReference>
<proteinExistence type="predicted"/>
<feature type="transmembrane region" description="Helical" evidence="2">
    <location>
        <begin position="6"/>
        <end position="27"/>
    </location>
</feature>
<comment type="caution">
    <text evidence="3">The sequence shown here is derived from an EMBL/GenBank/DDBJ whole genome shotgun (WGS) entry which is preliminary data.</text>
</comment>